<feature type="domain" description="Heparan-alpha-glucosaminide N-acetyltransferase catalytic" evidence="2">
    <location>
        <begin position="10"/>
        <end position="214"/>
    </location>
</feature>
<dbReference type="InterPro" id="IPR012429">
    <property type="entry name" value="HGSNAT_cat"/>
</dbReference>
<evidence type="ECO:0000313" key="4">
    <source>
        <dbReference type="Proteomes" id="UP000239485"/>
    </source>
</evidence>
<feature type="transmembrane region" description="Helical" evidence="1">
    <location>
        <begin position="135"/>
        <end position="153"/>
    </location>
</feature>
<reference evidence="3 4" key="1">
    <citation type="submission" date="2018-02" db="EMBL/GenBank/DDBJ databases">
        <title>Genomic Encyclopedia of Archaeal and Bacterial Type Strains, Phase II (KMG-II): from individual species to whole genera.</title>
        <authorList>
            <person name="Goeker M."/>
        </authorList>
    </citation>
    <scope>NUCLEOTIDE SEQUENCE [LARGE SCALE GENOMIC DNA]</scope>
    <source>
        <strain evidence="3 4">DSM 22857</strain>
    </source>
</reference>
<feature type="transmembrane region" description="Helical" evidence="1">
    <location>
        <begin position="48"/>
        <end position="65"/>
    </location>
</feature>
<keyword evidence="1" id="KW-0812">Transmembrane</keyword>
<sequence length="400" mass="40781">MTANAAAAGRLAGVDLARALAIVGMMTAHIVTASTPGLPGLAYELSSGRASALFGVLAGVSLGLLTRRELRLPPGPAARRERAAAALGVLVRALLITLLGLWLVGRQSVVAVILPYYGLAFLLLLPVLWWPLRRLAVLAGAWLLLAPVAGHALRRDLPMGPGPQPGLAALAEPVDLLTTLLLTGYYPVIVWAGYLLLGLAVSRLDLRSGRIALGMAGAGAVLAAGADLAGRLLLGPAGGAAELVAADSRAAALLAQPHGFYGTTPATSWWWLAVGAPHSGTPVDAVGTAGAALLLLAAALALPAAVTRWLVPLTAVGSMPLTVYTAHVLAIGLLYVQAAWLLGLHLLVALLLATAWRMALGRGPLEEVVGAAARGAGALLRRGWAGPGQPGPPPHAPLRR</sequence>
<feature type="transmembrane region" description="Helical" evidence="1">
    <location>
        <begin position="309"/>
        <end position="332"/>
    </location>
</feature>
<feature type="transmembrane region" description="Helical" evidence="1">
    <location>
        <begin position="85"/>
        <end position="103"/>
    </location>
</feature>
<keyword evidence="1" id="KW-1133">Transmembrane helix</keyword>
<evidence type="ECO:0000259" key="2">
    <source>
        <dbReference type="Pfam" id="PF07786"/>
    </source>
</evidence>
<keyword evidence="1" id="KW-0472">Membrane</keyword>
<dbReference type="EMBL" id="PTJD01000001">
    <property type="protein sequence ID" value="PPK98481.1"/>
    <property type="molecule type" value="Genomic_DNA"/>
</dbReference>
<name>A0A2S6IWE7_9ACTN</name>
<comment type="caution">
    <text evidence="3">The sequence shown here is derived from an EMBL/GenBank/DDBJ whole genome shotgun (WGS) entry which is preliminary data.</text>
</comment>
<evidence type="ECO:0000313" key="3">
    <source>
        <dbReference type="EMBL" id="PPK98481.1"/>
    </source>
</evidence>
<accession>A0A2S6IWE7</accession>
<feature type="transmembrane region" description="Helical" evidence="1">
    <location>
        <begin position="184"/>
        <end position="204"/>
    </location>
</feature>
<dbReference type="Pfam" id="PF07786">
    <property type="entry name" value="HGSNAT_cat"/>
    <property type="match status" value="1"/>
</dbReference>
<dbReference type="AlphaFoldDB" id="A0A2S6IWE7"/>
<feature type="transmembrane region" description="Helical" evidence="1">
    <location>
        <begin position="338"/>
        <end position="356"/>
    </location>
</feature>
<protein>
    <submittedName>
        <fullName evidence="3">Uncharacterized protein DUF1624</fullName>
    </submittedName>
</protein>
<keyword evidence="4" id="KW-1185">Reference proteome</keyword>
<feature type="transmembrane region" description="Helical" evidence="1">
    <location>
        <begin position="211"/>
        <end position="234"/>
    </location>
</feature>
<organism evidence="3 4">
    <name type="scientific">Kineococcus xinjiangensis</name>
    <dbReference type="NCBI Taxonomy" id="512762"/>
    <lineage>
        <taxon>Bacteria</taxon>
        <taxon>Bacillati</taxon>
        <taxon>Actinomycetota</taxon>
        <taxon>Actinomycetes</taxon>
        <taxon>Kineosporiales</taxon>
        <taxon>Kineosporiaceae</taxon>
        <taxon>Kineococcus</taxon>
    </lineage>
</organism>
<feature type="transmembrane region" description="Helical" evidence="1">
    <location>
        <begin position="109"/>
        <end position="128"/>
    </location>
</feature>
<feature type="transmembrane region" description="Helical" evidence="1">
    <location>
        <begin position="285"/>
        <end position="302"/>
    </location>
</feature>
<dbReference type="RefSeq" id="WP_104430891.1">
    <property type="nucleotide sequence ID" value="NZ_PTJD01000001.1"/>
</dbReference>
<gene>
    <name evidence="3" type="ORF">CLV92_101176</name>
</gene>
<evidence type="ECO:0000256" key="1">
    <source>
        <dbReference type="SAM" id="Phobius"/>
    </source>
</evidence>
<dbReference type="Proteomes" id="UP000239485">
    <property type="component" value="Unassembled WGS sequence"/>
</dbReference>
<proteinExistence type="predicted"/>
<dbReference type="OrthoDB" id="4966979at2"/>